<keyword evidence="2" id="KW-1185">Reference proteome</keyword>
<proteinExistence type="predicted"/>
<evidence type="ECO:0000313" key="1">
    <source>
        <dbReference type="EMBL" id="KAH8003098.1"/>
    </source>
</evidence>
<gene>
    <name evidence="1" type="ORF">K3G42_011400</name>
</gene>
<organism evidence="1 2">
    <name type="scientific">Sphaerodactylus townsendi</name>
    <dbReference type="NCBI Taxonomy" id="933632"/>
    <lineage>
        <taxon>Eukaryota</taxon>
        <taxon>Metazoa</taxon>
        <taxon>Chordata</taxon>
        <taxon>Craniata</taxon>
        <taxon>Vertebrata</taxon>
        <taxon>Euteleostomi</taxon>
        <taxon>Lepidosauria</taxon>
        <taxon>Squamata</taxon>
        <taxon>Bifurcata</taxon>
        <taxon>Gekkota</taxon>
        <taxon>Sphaerodactylidae</taxon>
        <taxon>Sphaerodactylus</taxon>
    </lineage>
</organism>
<accession>A0ACB8FCU9</accession>
<dbReference type="EMBL" id="CM037622">
    <property type="protein sequence ID" value="KAH8003098.1"/>
    <property type="molecule type" value="Genomic_DNA"/>
</dbReference>
<sequence>MKRRDYPKPENVSERFEELIWPSRYWPHHPAQLCKEWCPSTTHLLPSTGGRSQQREVVDAAAVASQKQRGLGTGGAMREGGRQRVKPPVVSCISLMDRREKTDSCHPAWPPLPPSHPCPACPNTCASGRSPEGPGRPAGVSLLQAVHEGDARDSRRPDELPPRTQLQQPTGPAAVLRTGPAAQ</sequence>
<name>A0ACB8FCU9_9SAUR</name>
<comment type="caution">
    <text evidence="1">The sequence shown here is derived from an EMBL/GenBank/DDBJ whole genome shotgun (WGS) entry which is preliminary data.</text>
</comment>
<reference evidence="1" key="1">
    <citation type="submission" date="2021-08" db="EMBL/GenBank/DDBJ databases">
        <title>The first chromosome-level gecko genome reveals the dynamic sex chromosomes of Neotropical dwarf geckos (Sphaerodactylidae: Sphaerodactylus).</title>
        <authorList>
            <person name="Pinto B.J."/>
            <person name="Keating S.E."/>
            <person name="Gamble T."/>
        </authorList>
    </citation>
    <scope>NUCLEOTIDE SEQUENCE</scope>
    <source>
        <strain evidence="1">TG3544</strain>
    </source>
</reference>
<evidence type="ECO:0000313" key="2">
    <source>
        <dbReference type="Proteomes" id="UP000827872"/>
    </source>
</evidence>
<dbReference type="Proteomes" id="UP000827872">
    <property type="component" value="Linkage Group LG09"/>
</dbReference>
<protein>
    <submittedName>
        <fullName evidence="1">Uncharacterized protein</fullName>
    </submittedName>
</protein>